<accession>A0A4P6JMM6</accession>
<evidence type="ECO:0000256" key="4">
    <source>
        <dbReference type="SAM" id="Phobius"/>
    </source>
</evidence>
<evidence type="ECO:0000313" key="6">
    <source>
        <dbReference type="EMBL" id="QBD76537.1"/>
    </source>
</evidence>
<dbReference type="InterPro" id="IPR000415">
    <property type="entry name" value="Nitroreductase-like"/>
</dbReference>
<dbReference type="GO" id="GO:0016491">
    <property type="term" value="F:oxidoreductase activity"/>
    <property type="evidence" value="ECO:0007669"/>
    <property type="project" value="UniProtKB-KW"/>
</dbReference>
<dbReference type="KEGG" id="kbs:EPA93_11175"/>
<keyword evidence="2" id="KW-0288">FMN</keyword>
<dbReference type="Pfam" id="PF00881">
    <property type="entry name" value="Nitroreductase"/>
    <property type="match status" value="1"/>
</dbReference>
<keyword evidence="4" id="KW-0812">Transmembrane</keyword>
<keyword evidence="4" id="KW-1133">Transmembrane helix</keyword>
<dbReference type="CDD" id="cd02144">
    <property type="entry name" value="iodotyrosine_dehalogenase"/>
    <property type="match status" value="1"/>
</dbReference>
<dbReference type="SUPFAM" id="SSF55469">
    <property type="entry name" value="FMN-dependent nitroreductase-like"/>
    <property type="match status" value="1"/>
</dbReference>
<evidence type="ECO:0000256" key="2">
    <source>
        <dbReference type="ARBA" id="ARBA00022643"/>
    </source>
</evidence>
<reference evidence="6 7" key="1">
    <citation type="submission" date="2019-01" db="EMBL/GenBank/DDBJ databases">
        <title>Ktedonosporobacter rubrisoli SCAWS-G2.</title>
        <authorList>
            <person name="Huang Y."/>
            <person name="Yan B."/>
        </authorList>
    </citation>
    <scope>NUCLEOTIDE SEQUENCE [LARGE SCALE GENOMIC DNA]</scope>
    <source>
        <strain evidence="6 7">SCAWS-G2</strain>
    </source>
</reference>
<organism evidence="6 7">
    <name type="scientific">Ktedonosporobacter rubrisoli</name>
    <dbReference type="NCBI Taxonomy" id="2509675"/>
    <lineage>
        <taxon>Bacteria</taxon>
        <taxon>Bacillati</taxon>
        <taxon>Chloroflexota</taxon>
        <taxon>Ktedonobacteria</taxon>
        <taxon>Ktedonobacterales</taxon>
        <taxon>Ktedonosporobacteraceae</taxon>
        <taxon>Ktedonosporobacter</taxon>
    </lineage>
</organism>
<proteinExistence type="predicted"/>
<dbReference type="Proteomes" id="UP000290365">
    <property type="component" value="Chromosome"/>
</dbReference>
<dbReference type="OrthoDB" id="9783470at2"/>
<feature type="transmembrane region" description="Helical" evidence="4">
    <location>
        <begin position="161"/>
        <end position="180"/>
    </location>
</feature>
<keyword evidence="4" id="KW-0472">Membrane</keyword>
<feature type="domain" description="Nitroreductase" evidence="5">
    <location>
        <begin position="39"/>
        <end position="210"/>
    </location>
</feature>
<dbReference type="EMBL" id="CP035758">
    <property type="protein sequence ID" value="QBD76537.1"/>
    <property type="molecule type" value="Genomic_DNA"/>
</dbReference>
<dbReference type="PANTHER" id="PTHR23026:SF90">
    <property type="entry name" value="IODOTYROSINE DEIODINASE 1"/>
    <property type="match status" value="1"/>
</dbReference>
<name>A0A4P6JMM6_KTERU</name>
<evidence type="ECO:0000256" key="1">
    <source>
        <dbReference type="ARBA" id="ARBA00022630"/>
    </source>
</evidence>
<gene>
    <name evidence="6" type="ORF">EPA93_11175</name>
</gene>
<keyword evidence="1" id="KW-0285">Flavoprotein</keyword>
<evidence type="ECO:0000259" key="5">
    <source>
        <dbReference type="Pfam" id="PF00881"/>
    </source>
</evidence>
<evidence type="ECO:0000313" key="7">
    <source>
        <dbReference type="Proteomes" id="UP000290365"/>
    </source>
</evidence>
<dbReference type="InterPro" id="IPR029479">
    <property type="entry name" value="Nitroreductase"/>
</dbReference>
<evidence type="ECO:0000256" key="3">
    <source>
        <dbReference type="ARBA" id="ARBA00023002"/>
    </source>
</evidence>
<dbReference type="RefSeq" id="WP_129887417.1">
    <property type="nucleotide sequence ID" value="NZ_CP035758.1"/>
</dbReference>
<keyword evidence="3" id="KW-0560">Oxidoreductase</keyword>
<dbReference type="AlphaFoldDB" id="A0A4P6JMM6"/>
<protein>
    <submittedName>
        <fullName evidence="6">Nitroreductase family protein</fullName>
    </submittedName>
</protein>
<keyword evidence="7" id="KW-1185">Reference proteome</keyword>
<dbReference type="Gene3D" id="3.40.109.10">
    <property type="entry name" value="NADH Oxidase"/>
    <property type="match status" value="1"/>
</dbReference>
<dbReference type="InterPro" id="IPR050627">
    <property type="entry name" value="Nitroreductase/BluB"/>
</dbReference>
<sequence length="236" mass="26803">MSESTYRSSRYPFVPYKPPRFSIEEQRAGVQLYLNRMSRRRTVREYSDEPVPYEIIEKAIQAASLAPSGANQQPWSFVVVSDPELKRQIRLAAEEEEKESYEHRMSQEWLDALAPLGTDWHKPHIEEAPHVIVVFAQIYGLETLPDGTQHKYKHYYVQESVGIAVGMLLSALTFAGLATLTHTPNPMGFLGQILQRPANERAFVLIPVGYPAEDAEVPAITKKPLDQVAIHFEKKS</sequence>
<dbReference type="PANTHER" id="PTHR23026">
    <property type="entry name" value="NADPH NITROREDUCTASE"/>
    <property type="match status" value="1"/>
</dbReference>